<accession>D1BFK3</accession>
<dbReference type="KEGG" id="ske:Sked_36200"/>
<reference evidence="2 3" key="1">
    <citation type="journal article" date="2009" name="Stand. Genomic Sci.">
        <title>Complete genome sequence of Sanguibacter keddieii type strain (ST-74).</title>
        <authorList>
            <person name="Ivanova N."/>
            <person name="Sikorski J."/>
            <person name="Sims D."/>
            <person name="Brettin T."/>
            <person name="Detter J.C."/>
            <person name="Han C."/>
            <person name="Lapidus A."/>
            <person name="Copeland A."/>
            <person name="Glavina Del Rio T."/>
            <person name="Nolan M."/>
            <person name="Chen F."/>
            <person name="Lucas S."/>
            <person name="Tice H."/>
            <person name="Cheng J.F."/>
            <person name="Bruce D."/>
            <person name="Goodwin L."/>
            <person name="Pitluck S."/>
            <person name="Pati A."/>
            <person name="Mavromatis K."/>
            <person name="Chen A."/>
            <person name="Palaniappan K."/>
            <person name="D'haeseleer P."/>
            <person name="Chain P."/>
            <person name="Bristow J."/>
            <person name="Eisen J.A."/>
            <person name="Markowitz V."/>
            <person name="Hugenholtz P."/>
            <person name="Goker M."/>
            <person name="Pukall R."/>
            <person name="Klenk H.P."/>
            <person name="Kyrpides N.C."/>
        </authorList>
    </citation>
    <scope>NUCLEOTIDE SEQUENCE [LARGE SCALE GENOMIC DNA]</scope>
    <source>
        <strain evidence="3">ATCC 51767 / DSM 10542 / NCFB 3025 / ST-74</strain>
    </source>
</reference>
<dbReference type="RefSeq" id="WP_012868574.1">
    <property type="nucleotide sequence ID" value="NC_013521.1"/>
</dbReference>
<gene>
    <name evidence="2" type="ordered locus">Sked_36200</name>
</gene>
<dbReference type="OrthoDB" id="3240366at2"/>
<name>D1BFK3_SANKS</name>
<dbReference type="HOGENOM" id="CLU_104650_0_0_11"/>
<sequence>MTDERTSAEAAPDPAEGLRIIAAQAARVRAREADSRIVFALWGAAWLVGYLPLYLTASGRLGTPNVVEGIDIPAPWAFVVFGSSILAAMAGTIVYTMRASAGIRGMSTSTGVMFGWSWCIAFVGMGLVLGGLGRAGASTEIMLLASNAMACLIVGILYLGCGAFTNDRPLYVIGVWVILVAAVAASVGIPGTYLVMAVLGGGGFLVGVLVEHLRRGRPTDPSRTAHPSRAAL</sequence>
<feature type="transmembrane region" description="Helical" evidence="1">
    <location>
        <begin position="109"/>
        <end position="129"/>
    </location>
</feature>
<dbReference type="EMBL" id="CP001819">
    <property type="protein sequence ID" value="ACZ23506.1"/>
    <property type="molecule type" value="Genomic_DNA"/>
</dbReference>
<dbReference type="eggNOG" id="ENOG5031HG1">
    <property type="taxonomic scope" value="Bacteria"/>
</dbReference>
<dbReference type="Proteomes" id="UP000000322">
    <property type="component" value="Chromosome"/>
</dbReference>
<feature type="transmembrane region" description="Helical" evidence="1">
    <location>
        <begin position="193"/>
        <end position="213"/>
    </location>
</feature>
<dbReference type="STRING" id="446469.Sked_36200"/>
<proteinExistence type="predicted"/>
<dbReference type="AlphaFoldDB" id="D1BFK3"/>
<evidence type="ECO:0000313" key="2">
    <source>
        <dbReference type="EMBL" id="ACZ23506.1"/>
    </source>
</evidence>
<evidence type="ECO:0000256" key="1">
    <source>
        <dbReference type="SAM" id="Phobius"/>
    </source>
</evidence>
<feature type="transmembrane region" description="Helical" evidence="1">
    <location>
        <begin position="141"/>
        <end position="161"/>
    </location>
</feature>
<keyword evidence="1" id="KW-1133">Transmembrane helix</keyword>
<keyword evidence="1" id="KW-0472">Membrane</keyword>
<evidence type="ECO:0000313" key="3">
    <source>
        <dbReference type="Proteomes" id="UP000000322"/>
    </source>
</evidence>
<feature type="transmembrane region" description="Helical" evidence="1">
    <location>
        <begin position="170"/>
        <end position="187"/>
    </location>
</feature>
<organism evidence="2 3">
    <name type="scientific">Sanguibacter keddieii (strain ATCC 51767 / DSM 10542 / NCFB 3025 / ST-74)</name>
    <dbReference type="NCBI Taxonomy" id="446469"/>
    <lineage>
        <taxon>Bacteria</taxon>
        <taxon>Bacillati</taxon>
        <taxon>Actinomycetota</taxon>
        <taxon>Actinomycetes</taxon>
        <taxon>Micrococcales</taxon>
        <taxon>Sanguibacteraceae</taxon>
        <taxon>Sanguibacter</taxon>
    </lineage>
</organism>
<protein>
    <submittedName>
        <fullName evidence="2">Uncharacterized protein</fullName>
    </submittedName>
</protein>
<keyword evidence="3" id="KW-1185">Reference proteome</keyword>
<feature type="transmembrane region" description="Helical" evidence="1">
    <location>
        <begin position="37"/>
        <end position="55"/>
    </location>
</feature>
<feature type="transmembrane region" description="Helical" evidence="1">
    <location>
        <begin position="75"/>
        <end position="97"/>
    </location>
</feature>
<keyword evidence="1" id="KW-0812">Transmembrane</keyword>